<protein>
    <submittedName>
        <fullName evidence="2">Uncharacterized protein</fullName>
    </submittedName>
</protein>
<dbReference type="AlphaFoldDB" id="A0A8B9MXG0"/>
<evidence type="ECO:0000313" key="2">
    <source>
        <dbReference type="Ensembl" id="ENSANIP00000015439.1"/>
    </source>
</evidence>
<accession>A0A8B9MXG0</accession>
<sequence>SEAAGFGAEAGRLPGAHPRRDTPCLSCRAVCVGVGSPLLVSVRRASAGSGLRKHGPTDLG</sequence>
<reference evidence="2" key="2">
    <citation type="submission" date="2025-09" db="UniProtKB">
        <authorList>
            <consortium name="Ensembl"/>
        </authorList>
    </citation>
    <scope>IDENTIFICATION</scope>
</reference>
<dbReference type="Proteomes" id="UP000694541">
    <property type="component" value="Unplaced"/>
</dbReference>
<dbReference type="Ensembl" id="ENSANIT00000015975.1">
    <property type="protein sequence ID" value="ENSANIP00000015439.1"/>
    <property type="gene ID" value="ENSANIG00000010506.1"/>
</dbReference>
<evidence type="ECO:0000256" key="1">
    <source>
        <dbReference type="SAM" id="MobiDB-lite"/>
    </source>
</evidence>
<proteinExistence type="predicted"/>
<name>A0A8B9MXG0_9AVES</name>
<organism evidence="2 3">
    <name type="scientific">Accipiter nisus</name>
    <name type="common">Eurasian sparrowhawk</name>
    <dbReference type="NCBI Taxonomy" id="211598"/>
    <lineage>
        <taxon>Eukaryota</taxon>
        <taxon>Metazoa</taxon>
        <taxon>Chordata</taxon>
        <taxon>Craniata</taxon>
        <taxon>Vertebrata</taxon>
        <taxon>Euteleostomi</taxon>
        <taxon>Archelosauria</taxon>
        <taxon>Archosauria</taxon>
        <taxon>Dinosauria</taxon>
        <taxon>Saurischia</taxon>
        <taxon>Theropoda</taxon>
        <taxon>Coelurosauria</taxon>
        <taxon>Aves</taxon>
        <taxon>Neognathae</taxon>
        <taxon>Neoaves</taxon>
        <taxon>Telluraves</taxon>
        <taxon>Accipitrimorphae</taxon>
        <taxon>Accipitriformes</taxon>
        <taxon>Accipitridae</taxon>
        <taxon>Accipitrinae</taxon>
        <taxon>Accipiter</taxon>
    </lineage>
</organism>
<keyword evidence="3" id="KW-1185">Reference proteome</keyword>
<reference evidence="2" key="1">
    <citation type="submission" date="2025-08" db="UniProtKB">
        <authorList>
            <consortium name="Ensembl"/>
        </authorList>
    </citation>
    <scope>IDENTIFICATION</scope>
</reference>
<feature type="region of interest" description="Disordered" evidence="1">
    <location>
        <begin position="1"/>
        <end position="22"/>
    </location>
</feature>
<evidence type="ECO:0000313" key="3">
    <source>
        <dbReference type="Proteomes" id="UP000694541"/>
    </source>
</evidence>